<dbReference type="Pfam" id="PF19305">
    <property type="entry name" value="MmgE_PrpD_C"/>
    <property type="match status" value="1"/>
</dbReference>
<comment type="similarity">
    <text evidence="1">Belongs to the PrpD family.</text>
</comment>
<organism evidence="4 5">
    <name type="scientific">Roseovarius pacificus</name>
    <dbReference type="NCBI Taxonomy" id="337701"/>
    <lineage>
        <taxon>Bacteria</taxon>
        <taxon>Pseudomonadati</taxon>
        <taxon>Pseudomonadota</taxon>
        <taxon>Alphaproteobacteria</taxon>
        <taxon>Rhodobacterales</taxon>
        <taxon>Roseobacteraceae</taxon>
        <taxon>Roseovarius</taxon>
    </lineage>
</organism>
<name>A0A1M6WTL6_9RHOB</name>
<dbReference type="Gene3D" id="3.30.1330.120">
    <property type="entry name" value="2-methylcitrate dehydratase PrpD"/>
    <property type="match status" value="1"/>
</dbReference>
<dbReference type="InterPro" id="IPR036148">
    <property type="entry name" value="MmgE/PrpD_sf"/>
</dbReference>
<evidence type="ECO:0000256" key="1">
    <source>
        <dbReference type="ARBA" id="ARBA00006174"/>
    </source>
</evidence>
<dbReference type="SUPFAM" id="SSF103378">
    <property type="entry name" value="2-methylcitrate dehydratase PrpD"/>
    <property type="match status" value="1"/>
</dbReference>
<dbReference type="RefSeq" id="WP_073031585.1">
    <property type="nucleotide sequence ID" value="NZ_BMLR01000001.1"/>
</dbReference>
<keyword evidence="5" id="KW-1185">Reference proteome</keyword>
<dbReference type="EMBL" id="FRBR01000001">
    <property type="protein sequence ID" value="SHK96875.1"/>
    <property type="molecule type" value="Genomic_DNA"/>
</dbReference>
<evidence type="ECO:0000313" key="4">
    <source>
        <dbReference type="EMBL" id="SHK96875.1"/>
    </source>
</evidence>
<proteinExistence type="inferred from homology"/>
<dbReference type="GO" id="GO:0016829">
    <property type="term" value="F:lyase activity"/>
    <property type="evidence" value="ECO:0007669"/>
    <property type="project" value="InterPro"/>
</dbReference>
<dbReference type="PANTHER" id="PTHR16943">
    <property type="entry name" value="2-METHYLCITRATE DEHYDRATASE-RELATED"/>
    <property type="match status" value="1"/>
</dbReference>
<dbReference type="STRING" id="337701.SAMN05444398_101140"/>
<feature type="domain" description="MmgE/PrpD N-terminal" evidence="2">
    <location>
        <begin position="7"/>
        <end position="248"/>
    </location>
</feature>
<dbReference type="Pfam" id="PF03972">
    <property type="entry name" value="MmgE_PrpD_N"/>
    <property type="match status" value="1"/>
</dbReference>
<dbReference type="InterPro" id="IPR045336">
    <property type="entry name" value="MmgE_PrpD_N"/>
</dbReference>
<dbReference type="Gene3D" id="1.10.4100.10">
    <property type="entry name" value="2-methylcitrate dehydratase PrpD"/>
    <property type="match status" value="1"/>
</dbReference>
<dbReference type="OrthoDB" id="9795089at2"/>
<dbReference type="InterPro" id="IPR042183">
    <property type="entry name" value="MmgE/PrpD_sf_1"/>
</dbReference>
<evidence type="ECO:0000259" key="3">
    <source>
        <dbReference type="Pfam" id="PF19305"/>
    </source>
</evidence>
<feature type="domain" description="MmgE/PrpD C-terminal" evidence="3">
    <location>
        <begin position="268"/>
        <end position="389"/>
    </location>
</feature>
<reference evidence="4 5" key="1">
    <citation type="submission" date="2016-11" db="EMBL/GenBank/DDBJ databases">
        <authorList>
            <person name="Jaros S."/>
            <person name="Januszkiewicz K."/>
            <person name="Wedrychowicz H."/>
        </authorList>
    </citation>
    <scope>NUCLEOTIDE SEQUENCE [LARGE SCALE GENOMIC DNA]</scope>
    <source>
        <strain evidence="4 5">DSM 29589</strain>
    </source>
</reference>
<evidence type="ECO:0000313" key="5">
    <source>
        <dbReference type="Proteomes" id="UP000183974"/>
    </source>
</evidence>
<dbReference type="PANTHER" id="PTHR16943:SF8">
    <property type="entry name" value="2-METHYLCITRATE DEHYDRATASE"/>
    <property type="match status" value="1"/>
</dbReference>
<dbReference type="InterPro" id="IPR042188">
    <property type="entry name" value="MmgE/PrpD_sf_2"/>
</dbReference>
<dbReference type="InterPro" id="IPR045337">
    <property type="entry name" value="MmgE_PrpD_C"/>
</dbReference>
<dbReference type="AlphaFoldDB" id="A0A1M6WTL6"/>
<protein>
    <submittedName>
        <fullName evidence="4">2-methylcitrate dehydratase PrpD</fullName>
    </submittedName>
</protein>
<evidence type="ECO:0000259" key="2">
    <source>
        <dbReference type="Pfam" id="PF03972"/>
    </source>
</evidence>
<accession>A0A1M6WTL6</accession>
<gene>
    <name evidence="4" type="ORF">SAMN05444398_101140</name>
</gene>
<dbReference type="Proteomes" id="UP000183974">
    <property type="component" value="Unassembled WGS sequence"/>
</dbReference>
<sequence length="441" mass="46879">MTNVIDRLAVFVDAHRQSGKCPKEALDVMRLCLLDWAVVGLAAEQEAITGSILGYANDTGGEGSSSLFFGEGQRLARTAPRLAALVNGTISHTLDFDDTHFAHIGHVSTVVFPAALAMAEAENGDLQQLVQAALIGAEVATRVGVWLGRSHYQAGFHQTATAGAFGAAVAAAVSTSDVTAAAPLRIVAGMAAGLKQQFGTAMKPMNAGMAAAHGVESVLLARHGLDGSQEAADGAQGFGNTHHGENDLSAFDTLGQAWLFPDVTHKFHPCCHGTHAMIEAMKSVLGDQSDLTGRVRKIELRTNPRWMSVCNKPAPVDYLEAKFSYTFLAALLLRNGMKSFGNSDMAACFPLDETHRDCMSRVTVIADESVSETAAELVVHLSDGSMLEAYNDLTDPLPLDVRLDKLMEKGRECLGSKADDLWAAIQGDDLKAFTALMRRGA</sequence>
<dbReference type="InterPro" id="IPR005656">
    <property type="entry name" value="MmgE_PrpD"/>
</dbReference>